<dbReference type="EMBL" id="JAFJMO010000014">
    <property type="protein sequence ID" value="KAJ8256616.1"/>
    <property type="molecule type" value="Genomic_DNA"/>
</dbReference>
<feature type="chain" id="PRO_5040300218" description="Serpin domain-containing protein" evidence="3">
    <location>
        <begin position="22"/>
        <end position="454"/>
    </location>
</feature>
<dbReference type="InterPro" id="IPR000215">
    <property type="entry name" value="Serpin_fam"/>
</dbReference>
<gene>
    <name evidence="5" type="ORF">COCON_G00187680</name>
</gene>
<evidence type="ECO:0000256" key="2">
    <source>
        <dbReference type="SAM" id="MobiDB-lite"/>
    </source>
</evidence>
<organism evidence="5 6">
    <name type="scientific">Conger conger</name>
    <name type="common">Conger eel</name>
    <name type="synonym">Muraena conger</name>
    <dbReference type="NCBI Taxonomy" id="82655"/>
    <lineage>
        <taxon>Eukaryota</taxon>
        <taxon>Metazoa</taxon>
        <taxon>Chordata</taxon>
        <taxon>Craniata</taxon>
        <taxon>Vertebrata</taxon>
        <taxon>Euteleostomi</taxon>
        <taxon>Actinopterygii</taxon>
        <taxon>Neopterygii</taxon>
        <taxon>Teleostei</taxon>
        <taxon>Anguilliformes</taxon>
        <taxon>Congridae</taxon>
        <taxon>Conger</taxon>
    </lineage>
</organism>
<dbReference type="InterPro" id="IPR036186">
    <property type="entry name" value="Serpin_sf"/>
</dbReference>
<dbReference type="Gene3D" id="3.30.497.10">
    <property type="entry name" value="Antithrombin, subunit I, domain 2"/>
    <property type="match status" value="1"/>
</dbReference>
<dbReference type="InterPro" id="IPR023796">
    <property type="entry name" value="Serpin_dom"/>
</dbReference>
<keyword evidence="6" id="KW-1185">Reference proteome</keyword>
<feature type="signal peptide" evidence="3">
    <location>
        <begin position="1"/>
        <end position="21"/>
    </location>
</feature>
<feature type="region of interest" description="Disordered" evidence="2">
    <location>
        <begin position="24"/>
        <end position="61"/>
    </location>
</feature>
<dbReference type="Pfam" id="PF00079">
    <property type="entry name" value="Serpin"/>
    <property type="match status" value="1"/>
</dbReference>
<evidence type="ECO:0000259" key="4">
    <source>
        <dbReference type="SMART" id="SM00093"/>
    </source>
</evidence>
<reference evidence="5" key="1">
    <citation type="journal article" date="2023" name="Science">
        <title>Genome structures resolve the early diversification of teleost fishes.</title>
        <authorList>
            <person name="Parey E."/>
            <person name="Louis A."/>
            <person name="Montfort J."/>
            <person name="Bouchez O."/>
            <person name="Roques C."/>
            <person name="Iampietro C."/>
            <person name="Lluch J."/>
            <person name="Castinel A."/>
            <person name="Donnadieu C."/>
            <person name="Desvignes T."/>
            <person name="Floi Bucao C."/>
            <person name="Jouanno E."/>
            <person name="Wen M."/>
            <person name="Mejri S."/>
            <person name="Dirks R."/>
            <person name="Jansen H."/>
            <person name="Henkel C."/>
            <person name="Chen W.J."/>
            <person name="Zahm M."/>
            <person name="Cabau C."/>
            <person name="Klopp C."/>
            <person name="Thompson A.W."/>
            <person name="Robinson-Rechavi M."/>
            <person name="Braasch I."/>
            <person name="Lecointre G."/>
            <person name="Bobe J."/>
            <person name="Postlethwait J.H."/>
            <person name="Berthelot C."/>
            <person name="Roest Crollius H."/>
            <person name="Guiguen Y."/>
        </authorList>
    </citation>
    <scope>NUCLEOTIDE SEQUENCE</scope>
    <source>
        <strain evidence="5">Concon-B</strain>
    </source>
</reference>
<comment type="caution">
    <text evidence="5">The sequence shown here is derived from an EMBL/GenBank/DDBJ whole genome shotgun (WGS) entry which is preliminary data.</text>
</comment>
<name>A0A9Q1D2X1_CONCO</name>
<accession>A0A9Q1D2X1</accession>
<dbReference type="InterPro" id="IPR042178">
    <property type="entry name" value="Serpin_sf_1"/>
</dbReference>
<proteinExistence type="inferred from homology"/>
<dbReference type="InterPro" id="IPR023795">
    <property type="entry name" value="Serpin_CS"/>
</dbReference>
<dbReference type="AlphaFoldDB" id="A0A9Q1D2X1"/>
<keyword evidence="3" id="KW-0732">Signal</keyword>
<protein>
    <recommendedName>
        <fullName evidence="4">Serpin domain-containing protein</fullName>
    </recommendedName>
</protein>
<dbReference type="CDD" id="cd02053">
    <property type="entry name" value="serpinF2_A2AP"/>
    <property type="match status" value="1"/>
</dbReference>
<dbReference type="InterPro" id="IPR033833">
    <property type="entry name" value="Alpha2AP_serpin_dom"/>
</dbReference>
<dbReference type="PROSITE" id="PS00284">
    <property type="entry name" value="SERPIN"/>
    <property type="match status" value="1"/>
</dbReference>
<dbReference type="SUPFAM" id="SSF56574">
    <property type="entry name" value="Serpins"/>
    <property type="match status" value="1"/>
</dbReference>
<feature type="region of interest" description="Disordered" evidence="2">
    <location>
        <begin position="435"/>
        <end position="454"/>
    </location>
</feature>
<feature type="compositionally biased region" description="Basic and acidic residues" evidence="2">
    <location>
        <begin position="440"/>
        <end position="454"/>
    </location>
</feature>
<dbReference type="GO" id="GO:0004867">
    <property type="term" value="F:serine-type endopeptidase inhibitor activity"/>
    <property type="evidence" value="ECO:0007669"/>
    <property type="project" value="InterPro"/>
</dbReference>
<evidence type="ECO:0000256" key="3">
    <source>
        <dbReference type="SAM" id="SignalP"/>
    </source>
</evidence>
<dbReference type="GO" id="GO:0051918">
    <property type="term" value="P:negative regulation of fibrinolysis"/>
    <property type="evidence" value="ECO:0007669"/>
    <property type="project" value="InterPro"/>
</dbReference>
<feature type="domain" description="Serpin" evidence="4">
    <location>
        <begin position="84"/>
        <end position="423"/>
    </location>
</feature>
<dbReference type="OrthoDB" id="9947020at2759"/>
<dbReference type="PANTHER" id="PTHR11461">
    <property type="entry name" value="SERINE PROTEASE INHIBITOR, SERPIN"/>
    <property type="match status" value="1"/>
</dbReference>
<dbReference type="Proteomes" id="UP001152803">
    <property type="component" value="Unassembled WGS sequence"/>
</dbReference>
<dbReference type="SMART" id="SM00093">
    <property type="entry name" value="SERPIN"/>
    <property type="match status" value="1"/>
</dbReference>
<dbReference type="Gene3D" id="2.30.39.10">
    <property type="entry name" value="Alpha-1-antitrypsin, domain 1"/>
    <property type="match status" value="1"/>
</dbReference>
<dbReference type="InterPro" id="IPR042185">
    <property type="entry name" value="Serpin_sf_2"/>
</dbReference>
<dbReference type="GO" id="GO:0005615">
    <property type="term" value="C:extracellular space"/>
    <property type="evidence" value="ECO:0007669"/>
    <property type="project" value="InterPro"/>
</dbReference>
<evidence type="ECO:0000313" key="6">
    <source>
        <dbReference type="Proteomes" id="UP001152803"/>
    </source>
</evidence>
<evidence type="ECO:0000256" key="1">
    <source>
        <dbReference type="RuleBase" id="RU000411"/>
    </source>
</evidence>
<sequence length="454" mass="49458">MDTRLLALLLFCLYSRGLSDAWPSDNGTTIPPIEDPLAPTSNGSEPSFAPESSEEEDDLKDCGGLASRASAKRALGGAIMKLGLDILKTMKGSPEQPNTIISPLSISLALSQLALGAVNETEQLLLQALHADGLPCYHRVLRGLLKQLHGGALQVATRLYLKPGFKVKEAFAEESLHMYKSEAVTLTDLEEVNKWVEAATKGTITNFLPSLPADLVLMIINAVHFKGQWQARFDTRFTSKDLFFLNDKEVVHVDMMLGPKYPLSLLIDVDLDAMVALFPFKQGMSLLVVMPSSGQVDVSAIGAKLNTTDLYARLDRPRTMQVKLPKFKLEYGQELQEALSSMGLGELFSSPNLAKISDGSLLVSSVLHKSCMELNEEGAEASAATSVIISRSNPTFSVNQPFFFALMDDKTQTPLFLGVVRNPNPDATVIQIGRSANPDKLPDKSKGEFNHLPK</sequence>
<comment type="similarity">
    <text evidence="1">Belongs to the serpin family.</text>
</comment>
<evidence type="ECO:0000313" key="5">
    <source>
        <dbReference type="EMBL" id="KAJ8256616.1"/>
    </source>
</evidence>
<dbReference type="PANTHER" id="PTHR11461:SF20">
    <property type="entry name" value="ALPHA-2-ANTIPLASMIN"/>
    <property type="match status" value="1"/>
</dbReference>